<protein>
    <submittedName>
        <fullName evidence="1">Uncharacterized protein</fullName>
    </submittedName>
</protein>
<evidence type="ECO:0000313" key="2">
    <source>
        <dbReference type="Proteomes" id="UP000292702"/>
    </source>
</evidence>
<reference evidence="1 2" key="1">
    <citation type="submission" date="2018-11" db="EMBL/GenBank/DDBJ databases">
        <title>Genome assembly of Steccherinum ochraceum LE-BIN_3174, the white-rot fungus of the Steccherinaceae family (The Residual Polyporoid clade, Polyporales, Basidiomycota).</title>
        <authorList>
            <person name="Fedorova T.V."/>
            <person name="Glazunova O.A."/>
            <person name="Landesman E.O."/>
            <person name="Moiseenko K.V."/>
            <person name="Psurtseva N.V."/>
            <person name="Savinova O.S."/>
            <person name="Shakhova N.V."/>
            <person name="Tyazhelova T.V."/>
            <person name="Vasina D.V."/>
        </authorList>
    </citation>
    <scope>NUCLEOTIDE SEQUENCE [LARGE SCALE GENOMIC DNA]</scope>
    <source>
        <strain evidence="1 2">LE-BIN_3174</strain>
    </source>
</reference>
<gene>
    <name evidence="1" type="ORF">EIP91_010338</name>
</gene>
<keyword evidence="2" id="KW-1185">Reference proteome</keyword>
<dbReference type="AlphaFoldDB" id="A0A4R0R0R6"/>
<accession>A0A4R0R0R6</accession>
<dbReference type="EMBL" id="RWJN01000615">
    <property type="protein sequence ID" value="TCD60342.1"/>
    <property type="molecule type" value="Genomic_DNA"/>
</dbReference>
<dbReference type="Proteomes" id="UP000292702">
    <property type="component" value="Unassembled WGS sequence"/>
</dbReference>
<sequence length="210" mass="24089">MTSIEWSFTHHELDSPYKDELSRGRELAWRCAAAIDALPRGFAEEWTYDQWQVGLLLEMGRFQLLLGQLMLLLCRDHGGSCPALPPVIVVLQGCIENDTVNLYKFRQEMSTIARPEFEVGWDDSLSARWWDFDEDMDDRSYMPAWWKMASKAPDMNEMRVVSAGVLRMSELQIAAVQGMLLEEYQTLTDAGQSLAKRMASLPVRVEPHVE</sequence>
<name>A0A4R0R0R6_9APHY</name>
<proteinExistence type="predicted"/>
<organism evidence="1 2">
    <name type="scientific">Steccherinum ochraceum</name>
    <dbReference type="NCBI Taxonomy" id="92696"/>
    <lineage>
        <taxon>Eukaryota</taxon>
        <taxon>Fungi</taxon>
        <taxon>Dikarya</taxon>
        <taxon>Basidiomycota</taxon>
        <taxon>Agaricomycotina</taxon>
        <taxon>Agaricomycetes</taxon>
        <taxon>Polyporales</taxon>
        <taxon>Steccherinaceae</taxon>
        <taxon>Steccherinum</taxon>
    </lineage>
</organism>
<comment type="caution">
    <text evidence="1">The sequence shown here is derived from an EMBL/GenBank/DDBJ whole genome shotgun (WGS) entry which is preliminary data.</text>
</comment>
<evidence type="ECO:0000313" key="1">
    <source>
        <dbReference type="EMBL" id="TCD60342.1"/>
    </source>
</evidence>